<dbReference type="AlphaFoldDB" id="A0AAE1MG76"/>
<gene>
    <name evidence="1" type="ORF">QN277_005265</name>
</gene>
<accession>A0AAE1MG76</accession>
<name>A0AAE1MG76_9FABA</name>
<evidence type="ECO:0000313" key="2">
    <source>
        <dbReference type="Proteomes" id="UP001293593"/>
    </source>
</evidence>
<comment type="caution">
    <text evidence="1">The sequence shown here is derived from an EMBL/GenBank/DDBJ whole genome shotgun (WGS) entry which is preliminary data.</text>
</comment>
<dbReference type="Proteomes" id="UP001293593">
    <property type="component" value="Unassembled WGS sequence"/>
</dbReference>
<organism evidence="1 2">
    <name type="scientific">Acacia crassicarpa</name>
    <name type="common">northern wattle</name>
    <dbReference type="NCBI Taxonomy" id="499986"/>
    <lineage>
        <taxon>Eukaryota</taxon>
        <taxon>Viridiplantae</taxon>
        <taxon>Streptophyta</taxon>
        <taxon>Embryophyta</taxon>
        <taxon>Tracheophyta</taxon>
        <taxon>Spermatophyta</taxon>
        <taxon>Magnoliopsida</taxon>
        <taxon>eudicotyledons</taxon>
        <taxon>Gunneridae</taxon>
        <taxon>Pentapetalae</taxon>
        <taxon>rosids</taxon>
        <taxon>fabids</taxon>
        <taxon>Fabales</taxon>
        <taxon>Fabaceae</taxon>
        <taxon>Caesalpinioideae</taxon>
        <taxon>mimosoid clade</taxon>
        <taxon>Acacieae</taxon>
        <taxon>Acacia</taxon>
    </lineage>
</organism>
<proteinExistence type="predicted"/>
<keyword evidence="2" id="KW-1185">Reference proteome</keyword>
<sequence length="155" mass="18012">MGRTGKKKQSLMMKLILSPMRILKRARKLYMKGLEDCAGEIGPGGFGTFPISQYHHHQSFLDVKPLRARFVGGGDITIEQQQIPRKAHIITNMNINGDAKNRTRQLNQPHVKYRGKIRKMARIDEDRPSNFEEDQIDIKITTTHMMLDPRRSYFY</sequence>
<dbReference type="EMBL" id="JAWXYG010000011">
    <property type="protein sequence ID" value="KAK4258866.1"/>
    <property type="molecule type" value="Genomic_DNA"/>
</dbReference>
<dbReference type="PANTHER" id="PTHR33526">
    <property type="entry name" value="OS07G0123800 PROTEIN"/>
    <property type="match status" value="1"/>
</dbReference>
<reference evidence="1" key="1">
    <citation type="submission" date="2023-10" db="EMBL/GenBank/DDBJ databases">
        <title>Chromosome-level genome of the transformable northern wattle, Acacia crassicarpa.</title>
        <authorList>
            <person name="Massaro I."/>
            <person name="Sinha N.R."/>
            <person name="Poethig S."/>
            <person name="Leichty A.R."/>
        </authorList>
    </citation>
    <scope>NUCLEOTIDE SEQUENCE</scope>
    <source>
        <strain evidence="1">Acra3RX</strain>
        <tissue evidence="1">Leaf</tissue>
    </source>
</reference>
<dbReference type="PANTHER" id="PTHR33526:SF20">
    <property type="entry name" value="VQ DOMAIN-CONTAINING PROTEIN"/>
    <property type="match status" value="1"/>
</dbReference>
<protein>
    <submittedName>
        <fullName evidence="1">Uncharacterized protein</fullName>
    </submittedName>
</protein>
<evidence type="ECO:0000313" key="1">
    <source>
        <dbReference type="EMBL" id="KAK4258866.1"/>
    </source>
</evidence>